<keyword evidence="2" id="KW-0342">GTP-binding</keyword>
<evidence type="ECO:0000313" key="4">
    <source>
        <dbReference type="EMBL" id="CAG8453303.1"/>
    </source>
</evidence>
<reference evidence="4" key="1">
    <citation type="submission" date="2021-06" db="EMBL/GenBank/DDBJ databases">
        <authorList>
            <person name="Kallberg Y."/>
            <person name="Tangrot J."/>
            <person name="Rosling A."/>
        </authorList>
    </citation>
    <scope>NUCLEOTIDE SEQUENCE</scope>
    <source>
        <strain evidence="4">IN212</strain>
    </source>
</reference>
<keyword evidence="5" id="KW-1185">Reference proteome</keyword>
<dbReference type="PANTHER" id="PTHR10903:SF184">
    <property type="entry name" value="GTP-BINDING PROTEIN A"/>
    <property type="match status" value="1"/>
</dbReference>
<dbReference type="InterPro" id="IPR027417">
    <property type="entry name" value="P-loop_NTPase"/>
</dbReference>
<evidence type="ECO:0000256" key="2">
    <source>
        <dbReference type="ARBA" id="ARBA00023134"/>
    </source>
</evidence>
<evidence type="ECO:0000313" key="5">
    <source>
        <dbReference type="Proteomes" id="UP000789396"/>
    </source>
</evidence>
<dbReference type="GO" id="GO:0005525">
    <property type="term" value="F:GTP binding"/>
    <property type="evidence" value="ECO:0007669"/>
    <property type="project" value="UniProtKB-KW"/>
</dbReference>
<organism evidence="4 5">
    <name type="scientific">Racocetra fulgida</name>
    <dbReference type="NCBI Taxonomy" id="60492"/>
    <lineage>
        <taxon>Eukaryota</taxon>
        <taxon>Fungi</taxon>
        <taxon>Fungi incertae sedis</taxon>
        <taxon>Mucoromycota</taxon>
        <taxon>Glomeromycotina</taxon>
        <taxon>Glomeromycetes</taxon>
        <taxon>Diversisporales</taxon>
        <taxon>Gigasporaceae</taxon>
        <taxon>Racocetra</taxon>
    </lineage>
</organism>
<feature type="domain" description="AIG1-type G" evidence="3">
    <location>
        <begin position="21"/>
        <end position="184"/>
    </location>
</feature>
<accession>A0A9N8VKW3</accession>
<dbReference type="AlphaFoldDB" id="A0A9N8VKW3"/>
<gene>
    <name evidence="4" type="ORF">RFULGI_LOCUS340</name>
</gene>
<evidence type="ECO:0000256" key="1">
    <source>
        <dbReference type="ARBA" id="ARBA00022741"/>
    </source>
</evidence>
<keyword evidence="1" id="KW-0547">Nucleotide-binding</keyword>
<evidence type="ECO:0000259" key="3">
    <source>
        <dbReference type="Pfam" id="PF04548"/>
    </source>
</evidence>
<proteinExistence type="predicted"/>
<dbReference type="CDD" id="cd00882">
    <property type="entry name" value="Ras_like_GTPase"/>
    <property type="match status" value="1"/>
</dbReference>
<dbReference type="InterPro" id="IPR045058">
    <property type="entry name" value="GIMA/IAN/Toc"/>
</dbReference>
<protein>
    <submittedName>
        <fullName evidence="4">5108_t:CDS:1</fullName>
    </submittedName>
</protein>
<dbReference type="SUPFAM" id="SSF52540">
    <property type="entry name" value="P-loop containing nucleoside triphosphate hydrolases"/>
    <property type="match status" value="1"/>
</dbReference>
<dbReference type="Proteomes" id="UP000789396">
    <property type="component" value="Unassembled WGS sequence"/>
</dbReference>
<dbReference type="OrthoDB" id="2337785at2759"/>
<dbReference type="Pfam" id="PF04548">
    <property type="entry name" value="AIG1"/>
    <property type="match status" value="1"/>
</dbReference>
<comment type="caution">
    <text evidence="4">The sequence shown here is derived from an EMBL/GenBank/DDBJ whole genome shotgun (WGS) entry which is preliminary data.</text>
</comment>
<sequence length="245" mass="27575">MRRTPIGVAVSNKEKTDDIQSIIIAGRTGSGKSTLANVLSNNNKFAEVAGSTSGTKRIQSEIFEWKGNKYRVIDTVGIGDTAELSNDEKMSLFLELLEIVRKHNVVQIIFVYKDRFEEYQIKALEKVNTLFKIYGSNSISKHIALVCTNFDQFENKKACDQDIKKLHGECKNKSAAELIKNCKHIHVDNPSICSPHYRDGAIRARQSSRKKLLNYLAPILSVEGIKIENAFGATNVRDQDIYDCF</sequence>
<name>A0A9N8VKW3_9GLOM</name>
<dbReference type="Gene3D" id="3.40.50.300">
    <property type="entry name" value="P-loop containing nucleotide triphosphate hydrolases"/>
    <property type="match status" value="1"/>
</dbReference>
<dbReference type="PANTHER" id="PTHR10903">
    <property type="entry name" value="GTPASE, IMAP FAMILY MEMBER-RELATED"/>
    <property type="match status" value="1"/>
</dbReference>
<dbReference type="InterPro" id="IPR006703">
    <property type="entry name" value="G_AIG1"/>
</dbReference>
<dbReference type="EMBL" id="CAJVPZ010000105">
    <property type="protein sequence ID" value="CAG8453303.1"/>
    <property type="molecule type" value="Genomic_DNA"/>
</dbReference>